<feature type="domain" description="DNA binding HTH" evidence="1">
    <location>
        <begin position="358"/>
        <end position="391"/>
    </location>
</feature>
<name>A0A1F5VFN0_9BACT</name>
<dbReference type="AlphaFoldDB" id="A0A1F5VFN0"/>
<dbReference type="Gene3D" id="1.10.10.60">
    <property type="entry name" value="Homeodomain-like"/>
    <property type="match status" value="1"/>
</dbReference>
<reference evidence="2 3" key="1">
    <citation type="journal article" date="2016" name="Nat. Commun.">
        <title>Thousands of microbial genomes shed light on interconnected biogeochemical processes in an aquifer system.</title>
        <authorList>
            <person name="Anantharaman K."/>
            <person name="Brown C.T."/>
            <person name="Hug L.A."/>
            <person name="Sharon I."/>
            <person name="Castelle C.J."/>
            <person name="Probst A.J."/>
            <person name="Thomas B.C."/>
            <person name="Singh A."/>
            <person name="Wilkins M.J."/>
            <person name="Karaoz U."/>
            <person name="Brodie E.L."/>
            <person name="Williams K.H."/>
            <person name="Hubbard S.S."/>
            <person name="Banfield J.F."/>
        </authorList>
    </citation>
    <scope>NUCLEOTIDE SEQUENCE [LARGE SCALE GENOMIC DNA]</scope>
</reference>
<dbReference type="InterPro" id="IPR002197">
    <property type="entry name" value="HTH_Fis"/>
</dbReference>
<gene>
    <name evidence="2" type="ORF">A2Y62_14165</name>
</gene>
<comment type="caution">
    <text evidence="2">The sequence shown here is derived from an EMBL/GenBank/DDBJ whole genome shotgun (WGS) entry which is preliminary data.</text>
</comment>
<dbReference type="EMBL" id="MFGW01000183">
    <property type="protein sequence ID" value="OGF62259.1"/>
    <property type="molecule type" value="Genomic_DNA"/>
</dbReference>
<dbReference type="Pfam" id="PF02954">
    <property type="entry name" value="HTH_8"/>
    <property type="match status" value="1"/>
</dbReference>
<sequence>MLEKRSCMINIQASSTLEGWLPYFKTLEYASSITSEPIINLYLIDSLSSSKFPKSLKTHAYNIFLLFYDTRIPCQKIMKLLPHGILNFMSTSFCKADVEKKLKAFTSELTSTCLILTPDDQIPALDLNDQSPIIAYLHQIAKRITASNETFCILEQNNSAYGLGHFLYLILKKYYLHDITFSQSLYSGSENKTSSEFPRKFVECQNSEFINFIKIYPLAKGAIIYIKNAQSEEYIENHELCKKIILLPRLQEFINGTETFLDLLSHYFLKEKIVLTSKAFTSLKKKSYAFQISDIEHLLQKIVDSKHKIITENIITLFIEGGSKIPNQNFSYYFSQVLTSNAIKWKNGNIYDCGKSFLEKILIKNALEICNDHKKNAAKILGINRNTLREKSTQGV</sequence>
<proteinExistence type="predicted"/>
<dbReference type="GO" id="GO:0043565">
    <property type="term" value="F:sequence-specific DNA binding"/>
    <property type="evidence" value="ECO:0007669"/>
    <property type="project" value="InterPro"/>
</dbReference>
<accession>A0A1F5VFN0</accession>
<evidence type="ECO:0000313" key="2">
    <source>
        <dbReference type="EMBL" id="OGF62259.1"/>
    </source>
</evidence>
<organism evidence="2 3">
    <name type="scientific">Candidatus Fischerbacteria bacterium RBG_13_37_8</name>
    <dbReference type="NCBI Taxonomy" id="1817863"/>
    <lineage>
        <taxon>Bacteria</taxon>
        <taxon>Candidatus Fischeribacteriota</taxon>
    </lineage>
</organism>
<dbReference type="SUPFAM" id="SSF46689">
    <property type="entry name" value="Homeodomain-like"/>
    <property type="match status" value="1"/>
</dbReference>
<dbReference type="InterPro" id="IPR009057">
    <property type="entry name" value="Homeodomain-like_sf"/>
</dbReference>
<evidence type="ECO:0000313" key="3">
    <source>
        <dbReference type="Proteomes" id="UP000178943"/>
    </source>
</evidence>
<evidence type="ECO:0000259" key="1">
    <source>
        <dbReference type="Pfam" id="PF02954"/>
    </source>
</evidence>
<dbReference type="Proteomes" id="UP000178943">
    <property type="component" value="Unassembled WGS sequence"/>
</dbReference>
<dbReference type="STRING" id="1817863.A2Y62_14165"/>
<protein>
    <recommendedName>
        <fullName evidence="1">DNA binding HTH domain-containing protein</fullName>
    </recommendedName>
</protein>